<name>A0A1B0CLB4_LUTLO</name>
<dbReference type="InterPro" id="IPR011765">
    <property type="entry name" value="Pept_M16_N"/>
</dbReference>
<reference evidence="4" key="1">
    <citation type="submission" date="2020-05" db="UniProtKB">
        <authorList>
            <consortium name="EnsemblMetazoa"/>
        </authorList>
    </citation>
    <scope>IDENTIFICATION</scope>
    <source>
        <strain evidence="4">Jacobina</strain>
    </source>
</reference>
<dbReference type="Gene3D" id="3.30.830.10">
    <property type="entry name" value="Metalloenzyme, LuxS/M16 peptidase-like"/>
    <property type="match status" value="1"/>
</dbReference>
<dbReference type="EMBL" id="AJWK01017069">
    <property type="status" value="NOT_ANNOTATED_CDS"/>
    <property type="molecule type" value="Genomic_DNA"/>
</dbReference>
<comment type="similarity">
    <text evidence="1">Belongs to the peptidase M16 family.</text>
</comment>
<evidence type="ECO:0000256" key="1">
    <source>
        <dbReference type="ARBA" id="ARBA00007261"/>
    </source>
</evidence>
<dbReference type="PANTHER" id="PTHR11851">
    <property type="entry name" value="METALLOPROTEASE"/>
    <property type="match status" value="1"/>
</dbReference>
<feature type="domain" description="Peptidase M16 N-terminal" evidence="3">
    <location>
        <begin position="93"/>
        <end position="134"/>
    </location>
</feature>
<dbReference type="EnsemblMetazoa" id="LLOJ005401-RA">
    <property type="protein sequence ID" value="LLOJ005401-PA"/>
    <property type="gene ID" value="LLOJ005401"/>
</dbReference>
<dbReference type="GO" id="GO:0006627">
    <property type="term" value="P:protein processing involved in protein targeting to mitochondrion"/>
    <property type="evidence" value="ECO:0007669"/>
    <property type="project" value="TreeGrafter"/>
</dbReference>
<dbReference type="InterPro" id="IPR011249">
    <property type="entry name" value="Metalloenz_LuxS/M16"/>
</dbReference>
<dbReference type="EMBL" id="AJWK01017070">
    <property type="status" value="NOT_ANNOTATED_CDS"/>
    <property type="molecule type" value="Genomic_DNA"/>
</dbReference>
<evidence type="ECO:0000313" key="4">
    <source>
        <dbReference type="EnsemblMetazoa" id="LLOJ005401-PA"/>
    </source>
</evidence>
<dbReference type="AlphaFoldDB" id="A0A1B0CLB4"/>
<dbReference type="GO" id="GO:0005739">
    <property type="term" value="C:mitochondrion"/>
    <property type="evidence" value="ECO:0007669"/>
    <property type="project" value="TreeGrafter"/>
</dbReference>
<keyword evidence="5" id="KW-1185">Reference proteome</keyword>
<evidence type="ECO:0000256" key="2">
    <source>
        <dbReference type="SAM" id="MobiDB-lite"/>
    </source>
</evidence>
<dbReference type="VEuPathDB" id="VectorBase:LLOJ005401"/>
<dbReference type="GO" id="GO:0046872">
    <property type="term" value="F:metal ion binding"/>
    <property type="evidence" value="ECO:0007669"/>
    <property type="project" value="InterPro"/>
</dbReference>
<organism evidence="4 5">
    <name type="scientific">Lutzomyia longipalpis</name>
    <name type="common">Sand fly</name>
    <dbReference type="NCBI Taxonomy" id="7200"/>
    <lineage>
        <taxon>Eukaryota</taxon>
        <taxon>Metazoa</taxon>
        <taxon>Ecdysozoa</taxon>
        <taxon>Arthropoda</taxon>
        <taxon>Hexapoda</taxon>
        <taxon>Insecta</taxon>
        <taxon>Pterygota</taxon>
        <taxon>Neoptera</taxon>
        <taxon>Endopterygota</taxon>
        <taxon>Diptera</taxon>
        <taxon>Nematocera</taxon>
        <taxon>Psychodoidea</taxon>
        <taxon>Psychodidae</taxon>
        <taxon>Lutzomyia</taxon>
        <taxon>Lutzomyia</taxon>
    </lineage>
</organism>
<proteinExistence type="inferred from homology"/>
<dbReference type="Proteomes" id="UP000092461">
    <property type="component" value="Unassembled WGS sequence"/>
</dbReference>
<evidence type="ECO:0000259" key="3">
    <source>
        <dbReference type="Pfam" id="PF00675"/>
    </source>
</evidence>
<dbReference type="Pfam" id="PF00675">
    <property type="entry name" value="Peptidase_M16"/>
    <property type="match status" value="1"/>
</dbReference>
<dbReference type="PANTHER" id="PTHR11851:SF49">
    <property type="entry name" value="MITOCHONDRIAL-PROCESSING PEPTIDASE SUBUNIT ALPHA"/>
    <property type="match status" value="1"/>
</dbReference>
<dbReference type="VEuPathDB" id="VectorBase:LLONM1_001510"/>
<protein>
    <recommendedName>
        <fullName evidence="3">Peptidase M16 N-terminal domain-containing protein</fullName>
    </recommendedName>
</protein>
<dbReference type="InterPro" id="IPR050361">
    <property type="entry name" value="MPP/UQCRC_Complex"/>
</dbReference>
<feature type="region of interest" description="Disordered" evidence="2">
    <location>
        <begin position="26"/>
        <end position="50"/>
    </location>
</feature>
<sequence length="137" mass="14869">MSLRVNISKLARGVFLNRPRLWRNFTQRTPQDGAGNTGSASGGGSTINVPSQKVVTPLPPLSEPLDNLQDVQYASVTQEQNTTHVTTLSNGLRVASESRFGQFCTIGVVIDSGARYEVAYPNGVSHFLEKLAFQLGY</sequence>
<evidence type="ECO:0000313" key="5">
    <source>
        <dbReference type="Proteomes" id="UP000092461"/>
    </source>
</evidence>
<accession>A0A1B0CLB4</accession>
<dbReference type="SUPFAM" id="SSF63411">
    <property type="entry name" value="LuxS/MPP-like metallohydrolase"/>
    <property type="match status" value="1"/>
</dbReference>